<dbReference type="EMBL" id="QLMD01000020">
    <property type="protein sequence ID" value="RAJ93282.1"/>
    <property type="molecule type" value="Genomic_DNA"/>
</dbReference>
<feature type="transmembrane region" description="Helical" evidence="1">
    <location>
        <begin position="54"/>
        <end position="73"/>
    </location>
</feature>
<feature type="transmembrane region" description="Helical" evidence="1">
    <location>
        <begin position="79"/>
        <end position="108"/>
    </location>
</feature>
<keyword evidence="1" id="KW-1133">Transmembrane helix</keyword>
<dbReference type="Proteomes" id="UP000249203">
    <property type="component" value="Unassembled WGS sequence"/>
</dbReference>
<keyword evidence="1" id="KW-0812">Transmembrane</keyword>
<dbReference type="Proteomes" id="UP000287865">
    <property type="component" value="Unassembled WGS sequence"/>
</dbReference>
<keyword evidence="5" id="KW-1185">Reference proteome</keyword>
<name>A0A327WR12_9GAMM</name>
<evidence type="ECO:0000256" key="1">
    <source>
        <dbReference type="SAM" id="Phobius"/>
    </source>
</evidence>
<dbReference type="AlphaFoldDB" id="A0A327WR12"/>
<protein>
    <submittedName>
        <fullName evidence="2">Uncharacterized protein</fullName>
    </submittedName>
</protein>
<dbReference type="RefSeq" id="WP_111570475.1">
    <property type="nucleotide sequence ID" value="NZ_PIPK01000019.1"/>
</dbReference>
<reference evidence="2 4" key="2">
    <citation type="submission" date="2018-06" db="EMBL/GenBank/DDBJ databases">
        <title>Genomic Encyclopedia of Type Strains, Phase III (KMG-III): the genomes of soil and plant-associated and newly described type strains.</title>
        <authorList>
            <person name="Whitman W."/>
        </authorList>
    </citation>
    <scope>NUCLEOTIDE SEQUENCE [LARGE SCALE GENOMIC DNA]</scope>
    <source>
        <strain evidence="2 4">CGMCC 1.15366</strain>
    </source>
</reference>
<dbReference type="EMBL" id="PIPK01000019">
    <property type="protein sequence ID" value="RUO18538.1"/>
    <property type="molecule type" value="Genomic_DNA"/>
</dbReference>
<evidence type="ECO:0000313" key="5">
    <source>
        <dbReference type="Proteomes" id="UP000287865"/>
    </source>
</evidence>
<comment type="caution">
    <text evidence="2">The sequence shown here is derived from an EMBL/GenBank/DDBJ whole genome shotgun (WGS) entry which is preliminary data.</text>
</comment>
<evidence type="ECO:0000313" key="3">
    <source>
        <dbReference type="EMBL" id="RUO18538.1"/>
    </source>
</evidence>
<organism evidence="2 4">
    <name type="scientific">Aliidiomarina maris</name>
    <dbReference type="NCBI Taxonomy" id="531312"/>
    <lineage>
        <taxon>Bacteria</taxon>
        <taxon>Pseudomonadati</taxon>
        <taxon>Pseudomonadota</taxon>
        <taxon>Gammaproteobacteria</taxon>
        <taxon>Alteromonadales</taxon>
        <taxon>Idiomarinaceae</taxon>
        <taxon>Aliidiomarina</taxon>
    </lineage>
</organism>
<feature type="transmembrane region" description="Helical" evidence="1">
    <location>
        <begin position="20"/>
        <end position="42"/>
    </location>
</feature>
<evidence type="ECO:0000313" key="2">
    <source>
        <dbReference type="EMBL" id="RAJ93282.1"/>
    </source>
</evidence>
<sequence>MFSQLTNFGYERTGKQALGFYLAYLLLVLLVGGIAGGIAGVITGGEDHEFLMRVGGGIAILVCLLLAVLVVSAKGLWSSFLAILLVLAAGGLAAVLGALLGLIPVAYLSTVKSKNAEANIQTL</sequence>
<accession>A0A327WR12</accession>
<gene>
    <name evidence="2" type="ORF">B0I24_1209</name>
    <name evidence="3" type="ORF">CWE07_13645</name>
</gene>
<proteinExistence type="predicted"/>
<evidence type="ECO:0000313" key="4">
    <source>
        <dbReference type="Proteomes" id="UP000249203"/>
    </source>
</evidence>
<keyword evidence="1" id="KW-0472">Membrane</keyword>
<reference evidence="3 5" key="1">
    <citation type="journal article" date="2018" name="Front. Microbiol.">
        <title>Genome-Based Analysis Reveals the Taxonomy and Diversity of the Family Idiomarinaceae.</title>
        <authorList>
            <person name="Liu Y."/>
            <person name="Lai Q."/>
            <person name="Shao Z."/>
        </authorList>
    </citation>
    <scope>NUCLEOTIDE SEQUENCE [LARGE SCALE GENOMIC DNA]</scope>
    <source>
        <strain evidence="3 5">CF12-14</strain>
    </source>
</reference>